<protein>
    <recommendedName>
        <fullName evidence="6">Extracellular membrane protein CFEM domain-containing protein</fullName>
    </recommendedName>
</protein>
<reference evidence="4 5" key="1">
    <citation type="submission" date="2019-01" db="EMBL/GenBank/DDBJ databases">
        <title>Draft genome sequence of Psathyrella aberdarensis IHI B618.</title>
        <authorList>
            <person name="Buettner E."/>
            <person name="Kellner H."/>
        </authorList>
    </citation>
    <scope>NUCLEOTIDE SEQUENCE [LARGE SCALE GENOMIC DNA]</scope>
    <source>
        <strain evidence="4 5">IHI B618</strain>
    </source>
</reference>
<feature type="region of interest" description="Disordered" evidence="1">
    <location>
        <begin position="94"/>
        <end position="120"/>
    </location>
</feature>
<name>A0A4Q2D829_9AGAR</name>
<gene>
    <name evidence="4" type="ORF">EST38_g10814</name>
</gene>
<dbReference type="EMBL" id="SDEE01000606">
    <property type="protein sequence ID" value="RXW15052.1"/>
    <property type="molecule type" value="Genomic_DNA"/>
</dbReference>
<evidence type="ECO:0000256" key="3">
    <source>
        <dbReference type="SAM" id="SignalP"/>
    </source>
</evidence>
<keyword evidence="2" id="KW-0472">Membrane</keyword>
<accession>A0A4Q2D829</accession>
<evidence type="ECO:0008006" key="6">
    <source>
        <dbReference type="Google" id="ProtNLM"/>
    </source>
</evidence>
<dbReference type="Proteomes" id="UP000290288">
    <property type="component" value="Unassembled WGS sequence"/>
</dbReference>
<feature type="signal peptide" evidence="3">
    <location>
        <begin position="1"/>
        <end position="23"/>
    </location>
</feature>
<evidence type="ECO:0000313" key="4">
    <source>
        <dbReference type="EMBL" id="RXW15052.1"/>
    </source>
</evidence>
<keyword evidence="2" id="KW-1133">Transmembrane helix</keyword>
<keyword evidence="2" id="KW-0812">Transmembrane</keyword>
<feature type="chain" id="PRO_5020755226" description="Extracellular membrane protein CFEM domain-containing protein" evidence="3">
    <location>
        <begin position="24"/>
        <end position="142"/>
    </location>
</feature>
<sequence>MVKFTAFASITALLLASVPFAFAQDLGTCATRCEAVGEKISACNDNTACACATQVFNDLDACRKCLTDASINPPDFVSGYAELCAAVSSLESLTSTGTNTAPSTSTGTSTATPRPNNNNGASAVGMSAGVIGGAVAVAFLRL</sequence>
<comment type="caution">
    <text evidence="4">The sequence shown here is derived from an EMBL/GenBank/DDBJ whole genome shotgun (WGS) entry which is preliminary data.</text>
</comment>
<evidence type="ECO:0000256" key="1">
    <source>
        <dbReference type="SAM" id="MobiDB-lite"/>
    </source>
</evidence>
<organism evidence="4 5">
    <name type="scientific">Candolleomyces aberdarensis</name>
    <dbReference type="NCBI Taxonomy" id="2316362"/>
    <lineage>
        <taxon>Eukaryota</taxon>
        <taxon>Fungi</taxon>
        <taxon>Dikarya</taxon>
        <taxon>Basidiomycota</taxon>
        <taxon>Agaricomycotina</taxon>
        <taxon>Agaricomycetes</taxon>
        <taxon>Agaricomycetidae</taxon>
        <taxon>Agaricales</taxon>
        <taxon>Agaricineae</taxon>
        <taxon>Psathyrellaceae</taxon>
        <taxon>Candolleomyces</taxon>
    </lineage>
</organism>
<proteinExistence type="predicted"/>
<feature type="transmembrane region" description="Helical" evidence="2">
    <location>
        <begin position="120"/>
        <end position="140"/>
    </location>
</feature>
<keyword evidence="3" id="KW-0732">Signal</keyword>
<dbReference type="AlphaFoldDB" id="A0A4Q2D829"/>
<dbReference type="OrthoDB" id="3088565at2759"/>
<evidence type="ECO:0000313" key="5">
    <source>
        <dbReference type="Proteomes" id="UP000290288"/>
    </source>
</evidence>
<evidence type="ECO:0000256" key="2">
    <source>
        <dbReference type="SAM" id="Phobius"/>
    </source>
</evidence>
<keyword evidence="5" id="KW-1185">Reference proteome</keyword>